<organism evidence="1 2">
    <name type="scientific">Malaciobacter pacificus</name>
    <dbReference type="NCBI Taxonomy" id="1080223"/>
    <lineage>
        <taxon>Bacteria</taxon>
        <taxon>Pseudomonadati</taxon>
        <taxon>Campylobacterota</taxon>
        <taxon>Epsilonproteobacteria</taxon>
        <taxon>Campylobacterales</taxon>
        <taxon>Arcobacteraceae</taxon>
        <taxon>Malaciobacter</taxon>
    </lineage>
</organism>
<dbReference type="InterPro" id="IPR006127">
    <property type="entry name" value="ZnuA-like"/>
</dbReference>
<dbReference type="Proteomes" id="UP000322726">
    <property type="component" value="Chromosome"/>
</dbReference>
<dbReference type="AlphaFoldDB" id="A0A5C2H9Q7"/>
<reference evidence="1 2" key="2">
    <citation type="submission" date="2019-09" db="EMBL/GenBank/DDBJ databases">
        <title>Complete genome sequencing of four Arcobacter species reveals a diverse suite of mobile elements.</title>
        <authorList>
            <person name="Miller W.G."/>
            <person name="Yee E."/>
            <person name="Bono J.L."/>
        </authorList>
    </citation>
    <scope>NUCLEOTIDE SEQUENCE [LARGE SCALE GENOMIC DNA]</scope>
    <source>
        <strain evidence="1 2">LMG 26638</strain>
    </source>
</reference>
<sequence length="259" mass="30873">MKKIVLFSLLPILLFAKFQVTTYFPLETYIAKYIGKNEIRVKQINNRYLPTKRKISNFDISKLADVKLYIHLGLNVEKEYEDIFKKSNPFIETLDLSKDIKIMDNNPYYWLDPFNLRVIAKNIYDKFCEIDKFSCSFYKQNYEAFLDEIDNTFLNIKEKLMASDVRSLYVLGNYWDYFGKRFRIILVDKEKKYIKLNELSESIQETKNRKINKIIYLKGDSYSLASAISNSLKIKLIEHDPFEEKIFFSLRLLAQEISK</sequence>
<dbReference type="EMBL" id="CP035928">
    <property type="protein sequence ID" value="QEP33956.1"/>
    <property type="molecule type" value="Genomic_DNA"/>
</dbReference>
<dbReference type="InterPro" id="IPR050492">
    <property type="entry name" value="Bact_metal-bind_prot9"/>
</dbReference>
<dbReference type="SUPFAM" id="SSF53807">
    <property type="entry name" value="Helical backbone' metal receptor"/>
    <property type="match status" value="1"/>
</dbReference>
<dbReference type="OrthoDB" id="5343372at2"/>
<gene>
    <name evidence="1" type="ORF">APAC_0814</name>
</gene>
<dbReference type="PANTHER" id="PTHR42953">
    <property type="entry name" value="HIGH-AFFINITY ZINC UPTAKE SYSTEM PROTEIN ZNUA-RELATED"/>
    <property type="match status" value="1"/>
</dbReference>
<dbReference type="Pfam" id="PF01297">
    <property type="entry name" value="ZnuA"/>
    <property type="match status" value="1"/>
</dbReference>
<evidence type="ECO:0000313" key="1">
    <source>
        <dbReference type="EMBL" id="QEP33956.1"/>
    </source>
</evidence>
<proteinExistence type="predicted"/>
<name>A0A5C2H9Q7_9BACT</name>
<accession>A0A5C2H9Q7</accession>
<dbReference type="GO" id="GO:0046872">
    <property type="term" value="F:metal ion binding"/>
    <property type="evidence" value="ECO:0007669"/>
    <property type="project" value="InterPro"/>
</dbReference>
<evidence type="ECO:0000313" key="2">
    <source>
        <dbReference type="Proteomes" id="UP000322726"/>
    </source>
</evidence>
<dbReference type="GO" id="GO:0030001">
    <property type="term" value="P:metal ion transport"/>
    <property type="evidence" value="ECO:0007669"/>
    <property type="project" value="InterPro"/>
</dbReference>
<dbReference type="KEGG" id="apai:APAC_0814"/>
<protein>
    <submittedName>
        <fullName evidence="1">Periplasmic substrate-binding protein</fullName>
    </submittedName>
</protein>
<dbReference type="RefSeq" id="WP_130232908.1">
    <property type="nucleotide sequence ID" value="NZ_BMEF01000032.1"/>
</dbReference>
<reference evidence="2" key="1">
    <citation type="submission" date="2019-09" db="EMBL/GenBank/DDBJ databases">
        <title>Complete genome sequencing of four Arcobacter species reveals a diverse suite of mobile elements.</title>
        <authorList>
            <person name="On S.L.W."/>
            <person name="Miller W.G."/>
            <person name="Biggs P."/>
            <person name="Cornelius A."/>
            <person name="Vandamme P."/>
        </authorList>
    </citation>
    <scope>NUCLEOTIDE SEQUENCE [LARGE SCALE GENOMIC DNA]</scope>
    <source>
        <strain evidence="2">LMG 26638</strain>
    </source>
</reference>
<dbReference type="Gene3D" id="3.40.50.1980">
    <property type="entry name" value="Nitrogenase molybdenum iron protein domain"/>
    <property type="match status" value="1"/>
</dbReference>
<reference evidence="1 2" key="3">
    <citation type="submission" date="2019-09" db="EMBL/GenBank/DDBJ databases">
        <title>Taxonomic note: a critical rebuttal of the proposed division of the genus Arcobacter into six genera, emended descriptions of Arcobacter anaerophilus and the genus Arcobacter, and an assessment of genus-level boundaries for Epsilonproteobacteria using in silico genomic comparator tools.</title>
        <authorList>
            <person name="On S.L.W."/>
            <person name="Miller W.G."/>
            <person name="Biggs P."/>
            <person name="Cornelius A."/>
            <person name="Vandamme P."/>
        </authorList>
    </citation>
    <scope>NUCLEOTIDE SEQUENCE [LARGE SCALE GENOMIC DNA]</scope>
    <source>
        <strain evidence="1 2">LMG 26638</strain>
    </source>
</reference>
<keyword evidence="2" id="KW-1185">Reference proteome</keyword>